<reference evidence="1" key="1">
    <citation type="journal article" date="2023" name="DNA Res.">
        <title>Chromosome-level genome assembly of Phrynocephalus forsythii using third-generation DNA sequencing and Hi-C analysis.</title>
        <authorList>
            <person name="Qi Y."/>
            <person name="Zhao W."/>
            <person name="Zhao Y."/>
            <person name="Niu C."/>
            <person name="Cao S."/>
            <person name="Zhang Y."/>
        </authorList>
    </citation>
    <scope>NUCLEOTIDE SEQUENCE</scope>
    <source>
        <tissue evidence="1">Muscle</tissue>
    </source>
</reference>
<dbReference type="EMBL" id="JAPFRF010000008">
    <property type="protein sequence ID" value="KAJ7324402.1"/>
    <property type="molecule type" value="Genomic_DNA"/>
</dbReference>
<keyword evidence="2" id="KW-1185">Reference proteome</keyword>
<comment type="caution">
    <text evidence="1">The sequence shown here is derived from an EMBL/GenBank/DDBJ whole genome shotgun (WGS) entry which is preliminary data.</text>
</comment>
<dbReference type="PANTHER" id="PTHR41161">
    <property type="entry name" value="PROTEIN NCBP2AS2"/>
    <property type="match status" value="1"/>
</dbReference>
<sequence>MVLRRLLFALLNDHRVVDRLAEARPIRAAARLTASALTRGLRLRDNFLRALKEEAEQAKGRGWSNQRPRK</sequence>
<dbReference type="Proteomes" id="UP001142489">
    <property type="component" value="Unassembled WGS sequence"/>
</dbReference>
<proteinExistence type="predicted"/>
<organism evidence="1 2">
    <name type="scientific">Phrynocephalus forsythii</name>
    <dbReference type="NCBI Taxonomy" id="171643"/>
    <lineage>
        <taxon>Eukaryota</taxon>
        <taxon>Metazoa</taxon>
        <taxon>Chordata</taxon>
        <taxon>Craniata</taxon>
        <taxon>Vertebrata</taxon>
        <taxon>Euteleostomi</taxon>
        <taxon>Lepidosauria</taxon>
        <taxon>Squamata</taxon>
        <taxon>Bifurcata</taxon>
        <taxon>Unidentata</taxon>
        <taxon>Episquamata</taxon>
        <taxon>Toxicofera</taxon>
        <taxon>Iguania</taxon>
        <taxon>Acrodonta</taxon>
        <taxon>Agamidae</taxon>
        <taxon>Agaminae</taxon>
        <taxon>Phrynocephalus</taxon>
    </lineage>
</organism>
<accession>A0A9Q1B0B3</accession>
<dbReference type="InterPro" id="IPR042407">
    <property type="entry name" value="NCBP2-AS2"/>
</dbReference>
<protein>
    <submittedName>
        <fullName evidence="1">Uncharacterized protein</fullName>
    </submittedName>
</protein>
<dbReference type="PANTHER" id="PTHR41161:SF1">
    <property type="entry name" value="PROTEIN NCBP2AS2"/>
    <property type="match status" value="1"/>
</dbReference>
<name>A0A9Q1B0B3_9SAUR</name>
<evidence type="ECO:0000313" key="2">
    <source>
        <dbReference type="Proteomes" id="UP001142489"/>
    </source>
</evidence>
<gene>
    <name evidence="1" type="ORF">JRQ81_017422</name>
</gene>
<evidence type="ECO:0000313" key="1">
    <source>
        <dbReference type="EMBL" id="KAJ7324402.1"/>
    </source>
</evidence>
<dbReference type="AlphaFoldDB" id="A0A9Q1B0B3"/>